<gene>
    <name evidence="1" type="ORF">SN811_14070</name>
</gene>
<reference evidence="1" key="1">
    <citation type="submission" date="2019-10" db="EMBL/GenBank/DDBJ databases">
        <title>Lactobacillus agilis SN811 Whole Genome Sequencing Project.</title>
        <authorList>
            <person name="Suzuki S."/>
            <person name="Endo A."/>
            <person name="Maeno S."/>
            <person name="Shiwa Y."/>
            <person name="Matsutani M."/>
            <person name="Kajikawa A."/>
        </authorList>
    </citation>
    <scope>NUCLEOTIDE SEQUENCE</scope>
    <source>
        <strain evidence="1">SN811</strain>
    </source>
</reference>
<dbReference type="AlphaFoldDB" id="A0A6F9YEG1"/>
<organism evidence="1">
    <name type="scientific">Ligilactobacillus agilis</name>
    <dbReference type="NCBI Taxonomy" id="1601"/>
    <lineage>
        <taxon>Bacteria</taxon>
        <taxon>Bacillati</taxon>
        <taxon>Bacillota</taxon>
        <taxon>Bacilli</taxon>
        <taxon>Lactobacillales</taxon>
        <taxon>Lactobacillaceae</taxon>
        <taxon>Ligilactobacillus</taxon>
    </lineage>
</organism>
<comment type="caution">
    <text evidence="1">The sequence shown here is derived from an EMBL/GenBank/DDBJ whole genome shotgun (WGS) entry which is preliminary data.</text>
</comment>
<protein>
    <submittedName>
        <fullName evidence="1">Uncharacterized protein</fullName>
    </submittedName>
</protein>
<accession>A0A6F9YEG1</accession>
<evidence type="ECO:0000313" key="1">
    <source>
        <dbReference type="EMBL" id="GET12907.1"/>
    </source>
</evidence>
<dbReference type="EMBL" id="BLAP01000051">
    <property type="protein sequence ID" value="GET12907.1"/>
    <property type="molecule type" value="Genomic_DNA"/>
</dbReference>
<dbReference type="RefSeq" id="WP_172577514.1">
    <property type="nucleotide sequence ID" value="NZ_BLAP01000051.1"/>
</dbReference>
<dbReference type="Proteomes" id="UP000494160">
    <property type="component" value="Unassembled WGS sequence"/>
</dbReference>
<proteinExistence type="predicted"/>
<name>A0A6F9YEG1_9LACO</name>
<sequence>MKRKIYALYKGDNFLDVGTLDELATRKKLKKNTLLFKASPTYSSRTKYSDSERVYFIFEEEQE</sequence>